<gene>
    <name evidence="2" type="ORF">J2S19_003100</name>
</gene>
<dbReference type="InterPro" id="IPR010499">
    <property type="entry name" value="AraC_E-bd"/>
</dbReference>
<evidence type="ECO:0000313" key="2">
    <source>
        <dbReference type="EMBL" id="MDQ0231815.1"/>
    </source>
</evidence>
<dbReference type="SUPFAM" id="SSF55136">
    <property type="entry name" value="Probable bacterial effector-binding domain"/>
    <property type="match status" value="1"/>
</dbReference>
<dbReference type="RefSeq" id="WP_307343404.1">
    <property type="nucleotide sequence ID" value="NZ_JAUSUD010000015.1"/>
</dbReference>
<reference evidence="2 3" key="1">
    <citation type="submission" date="2023-07" db="EMBL/GenBank/DDBJ databases">
        <title>Genomic Encyclopedia of Type Strains, Phase IV (KMG-IV): sequencing the most valuable type-strain genomes for metagenomic binning, comparative biology and taxonomic classification.</title>
        <authorList>
            <person name="Goeker M."/>
        </authorList>
    </citation>
    <scope>NUCLEOTIDE SEQUENCE [LARGE SCALE GENOMIC DNA]</scope>
    <source>
        <strain evidence="2 3">DSM 29005</strain>
    </source>
</reference>
<dbReference type="InterPro" id="IPR011256">
    <property type="entry name" value="Reg_factor_effector_dom_sf"/>
</dbReference>
<name>A0ABT9ZKS2_9BACI</name>
<comment type="caution">
    <text evidence="2">The sequence shown here is derived from an EMBL/GenBank/DDBJ whole genome shotgun (WGS) entry which is preliminary data.</text>
</comment>
<evidence type="ECO:0000259" key="1">
    <source>
        <dbReference type="SMART" id="SM00871"/>
    </source>
</evidence>
<proteinExistence type="predicted"/>
<dbReference type="EMBL" id="JAUSUD010000015">
    <property type="protein sequence ID" value="MDQ0231815.1"/>
    <property type="molecule type" value="Genomic_DNA"/>
</dbReference>
<evidence type="ECO:0000313" key="3">
    <source>
        <dbReference type="Proteomes" id="UP001234495"/>
    </source>
</evidence>
<feature type="domain" description="AraC effector-binding" evidence="1">
    <location>
        <begin position="1"/>
        <end position="148"/>
    </location>
</feature>
<dbReference type="SMART" id="SM00871">
    <property type="entry name" value="AraC_E_bind"/>
    <property type="match status" value="1"/>
</dbReference>
<dbReference type="PANTHER" id="PTHR40055">
    <property type="entry name" value="TRANSCRIPTIONAL REGULATOR YGIV-RELATED"/>
    <property type="match status" value="1"/>
</dbReference>
<dbReference type="InterPro" id="IPR029442">
    <property type="entry name" value="GyrI-like"/>
</dbReference>
<organism evidence="2 3">
    <name type="scientific">Metabacillus malikii</name>
    <dbReference type="NCBI Taxonomy" id="1504265"/>
    <lineage>
        <taxon>Bacteria</taxon>
        <taxon>Bacillati</taxon>
        <taxon>Bacillota</taxon>
        <taxon>Bacilli</taxon>
        <taxon>Bacillales</taxon>
        <taxon>Bacillaceae</taxon>
        <taxon>Metabacillus</taxon>
    </lineage>
</organism>
<dbReference type="Proteomes" id="UP001234495">
    <property type="component" value="Unassembled WGS sequence"/>
</dbReference>
<dbReference type="Gene3D" id="3.20.80.10">
    <property type="entry name" value="Regulatory factor, effector binding domain"/>
    <property type="match status" value="1"/>
</dbReference>
<protein>
    <submittedName>
        <fullName evidence="2">DNA gyrase inhibitor GyrI</fullName>
    </submittedName>
</protein>
<dbReference type="PANTHER" id="PTHR40055:SF1">
    <property type="entry name" value="TRANSCRIPTIONAL REGULATOR YGIV-RELATED"/>
    <property type="match status" value="1"/>
</dbReference>
<dbReference type="InterPro" id="IPR050908">
    <property type="entry name" value="SmbC-like"/>
</dbReference>
<keyword evidence="3" id="KW-1185">Reference proteome</keyword>
<dbReference type="Pfam" id="PF06445">
    <property type="entry name" value="GyrI-like"/>
    <property type="match status" value="1"/>
</dbReference>
<accession>A0ABT9ZKS2</accession>
<sequence length="150" mass="16978">MNLTFENIPNYRIAYVRQVGPYGLGNKQAMERLKKWAREKNLYHSGVIFGISHDNPETTLPENCRYDACIVVPSDYEIDDSMNEGELIGGTYGICKIEHTTAAVQQAWAEIIPCLQNSGYQLEDRPIIERYSGEMIANGFCELCVPVKLI</sequence>